<gene>
    <name evidence="9" type="ORF">BegalDRAFT_2541</name>
</gene>
<proteinExistence type="predicted"/>
<dbReference type="RefSeq" id="WP_002690517.1">
    <property type="nucleotide sequence ID" value="NZ_JH600070.1"/>
</dbReference>
<evidence type="ECO:0000256" key="5">
    <source>
        <dbReference type="ARBA" id="ARBA00023004"/>
    </source>
</evidence>
<evidence type="ECO:0000313" key="10">
    <source>
        <dbReference type="Proteomes" id="UP000005744"/>
    </source>
</evidence>
<dbReference type="GO" id="GO:0020037">
    <property type="term" value="F:heme binding"/>
    <property type="evidence" value="ECO:0007669"/>
    <property type="project" value="InterPro"/>
</dbReference>
<evidence type="ECO:0000256" key="4">
    <source>
        <dbReference type="ARBA" id="ARBA00022982"/>
    </source>
</evidence>
<keyword evidence="10" id="KW-1185">Reference proteome</keyword>
<dbReference type="Pfam" id="PF13442">
    <property type="entry name" value="Cytochrome_CBB3"/>
    <property type="match status" value="1"/>
</dbReference>
<dbReference type="InterPro" id="IPR051811">
    <property type="entry name" value="Cytochrome_c550/c551-like"/>
</dbReference>
<keyword evidence="1" id="KW-0813">Transport</keyword>
<dbReference type="PROSITE" id="PS51007">
    <property type="entry name" value="CYTC"/>
    <property type="match status" value="1"/>
</dbReference>
<dbReference type="SUPFAM" id="SSF46626">
    <property type="entry name" value="Cytochrome c"/>
    <property type="match status" value="1"/>
</dbReference>
<dbReference type="PANTHER" id="PTHR37823:SF4">
    <property type="entry name" value="MENAQUINOL-CYTOCHROME C REDUCTASE CYTOCHROME B_C SUBUNIT"/>
    <property type="match status" value="1"/>
</dbReference>
<evidence type="ECO:0000256" key="2">
    <source>
        <dbReference type="ARBA" id="ARBA00022617"/>
    </source>
</evidence>
<accession>I3CIE1</accession>
<dbReference type="InterPro" id="IPR030991">
    <property type="entry name" value="c550_proteobact"/>
</dbReference>
<keyword evidence="5 6" id="KW-0408">Iron</keyword>
<feature type="signal peptide" evidence="7">
    <location>
        <begin position="1"/>
        <end position="24"/>
    </location>
</feature>
<evidence type="ECO:0000259" key="8">
    <source>
        <dbReference type="PROSITE" id="PS51007"/>
    </source>
</evidence>
<dbReference type="HOGENOM" id="CLU_084762_1_0_6"/>
<keyword evidence="4" id="KW-0249">Electron transport</keyword>
<dbReference type="InterPro" id="IPR036909">
    <property type="entry name" value="Cyt_c-like_dom_sf"/>
</dbReference>
<protein>
    <submittedName>
        <fullName evidence="9">Cytochrome c, mono-and diheme variants family</fullName>
    </submittedName>
</protein>
<dbReference type="OrthoDB" id="9797504at2"/>
<dbReference type="InterPro" id="IPR009056">
    <property type="entry name" value="Cyt_c-like_dom"/>
</dbReference>
<reference evidence="9 10" key="1">
    <citation type="submission" date="2011-11" db="EMBL/GenBank/DDBJ databases">
        <title>Improved High-Quality Draft sequence of Beggiatoa alba B18lD.</title>
        <authorList>
            <consortium name="US DOE Joint Genome Institute"/>
            <person name="Lucas S."/>
            <person name="Han J."/>
            <person name="Lapidus A."/>
            <person name="Cheng J.-F."/>
            <person name="Goodwin L."/>
            <person name="Pitluck S."/>
            <person name="Peters L."/>
            <person name="Mikhailova N."/>
            <person name="Held B."/>
            <person name="Detter J.C."/>
            <person name="Han C."/>
            <person name="Tapia R."/>
            <person name="Land M."/>
            <person name="Hauser L."/>
            <person name="Kyrpides N."/>
            <person name="Ivanova N."/>
            <person name="Pagani I."/>
            <person name="Samuel K."/>
            <person name="Teske A."/>
            <person name="Mueller J."/>
            <person name="Woyke T."/>
        </authorList>
    </citation>
    <scope>NUCLEOTIDE SEQUENCE [LARGE SCALE GENOMIC DNA]</scope>
    <source>
        <strain evidence="9 10">B18LD</strain>
    </source>
</reference>
<organism evidence="9 10">
    <name type="scientific">Beggiatoa alba B18LD</name>
    <dbReference type="NCBI Taxonomy" id="395493"/>
    <lineage>
        <taxon>Bacteria</taxon>
        <taxon>Pseudomonadati</taxon>
        <taxon>Pseudomonadota</taxon>
        <taxon>Gammaproteobacteria</taxon>
        <taxon>Thiotrichales</taxon>
        <taxon>Thiotrichaceae</taxon>
        <taxon>Beggiatoa</taxon>
    </lineage>
</organism>
<evidence type="ECO:0000256" key="1">
    <source>
        <dbReference type="ARBA" id="ARBA00022448"/>
    </source>
</evidence>
<evidence type="ECO:0000256" key="3">
    <source>
        <dbReference type="ARBA" id="ARBA00022723"/>
    </source>
</evidence>
<dbReference type="eggNOG" id="COG2010">
    <property type="taxonomic scope" value="Bacteria"/>
</dbReference>
<dbReference type="PANTHER" id="PTHR37823">
    <property type="entry name" value="CYTOCHROME C-553-LIKE"/>
    <property type="match status" value="1"/>
</dbReference>
<keyword evidence="7" id="KW-0732">Signal</keyword>
<evidence type="ECO:0000256" key="7">
    <source>
        <dbReference type="SAM" id="SignalP"/>
    </source>
</evidence>
<keyword evidence="2 6" id="KW-0349">Heme</keyword>
<dbReference type="Gene3D" id="1.10.760.10">
    <property type="entry name" value="Cytochrome c-like domain"/>
    <property type="match status" value="1"/>
</dbReference>
<feature type="chain" id="PRO_5003668854" evidence="7">
    <location>
        <begin position="25"/>
        <end position="159"/>
    </location>
</feature>
<name>I3CIE1_9GAMM</name>
<evidence type="ECO:0000313" key="9">
    <source>
        <dbReference type="EMBL" id="EIJ43384.1"/>
    </source>
</evidence>
<evidence type="ECO:0000256" key="6">
    <source>
        <dbReference type="PROSITE-ProRule" id="PRU00433"/>
    </source>
</evidence>
<dbReference type="EMBL" id="JH600070">
    <property type="protein sequence ID" value="EIJ43384.1"/>
    <property type="molecule type" value="Genomic_DNA"/>
</dbReference>
<dbReference type="Proteomes" id="UP000005744">
    <property type="component" value="Unassembled WGS sequence"/>
</dbReference>
<dbReference type="NCBIfam" id="TIGR04494">
    <property type="entry name" value="c550_PedF"/>
    <property type="match status" value="1"/>
</dbReference>
<dbReference type="AlphaFoldDB" id="I3CIE1"/>
<feature type="domain" description="Cytochrome c" evidence="8">
    <location>
        <begin position="67"/>
        <end position="149"/>
    </location>
</feature>
<keyword evidence="3 6" id="KW-0479">Metal-binding</keyword>
<sequence>MKKFVNTLKLVLAFCAFLPALSFAHGDVTPQKIDITGLKTIKEINPDLPEGEWLTANPYRNNESTTRAVEIGKLAYGQNCAMCHGLEVVSGGIAPDLRRLTHDAEGDEWFTYRVKEGSVRDGRVYMPKMAEKLSQEGLWAIWTYIESVCTEPDRADCVK</sequence>
<dbReference type="GO" id="GO:0046872">
    <property type="term" value="F:metal ion binding"/>
    <property type="evidence" value="ECO:0007669"/>
    <property type="project" value="UniProtKB-KW"/>
</dbReference>
<dbReference type="GO" id="GO:0009055">
    <property type="term" value="F:electron transfer activity"/>
    <property type="evidence" value="ECO:0007669"/>
    <property type="project" value="InterPro"/>
</dbReference>
<dbReference type="STRING" id="395493.BegalDRAFT_2541"/>